<keyword evidence="13" id="KW-1185">Reference proteome</keyword>
<evidence type="ECO:0000256" key="9">
    <source>
        <dbReference type="ARBA" id="ARBA00022842"/>
    </source>
</evidence>
<comment type="caution">
    <text evidence="12">The sequence shown here is derived from an EMBL/GenBank/DDBJ whole genome shotgun (WGS) entry which is preliminary data.</text>
</comment>
<keyword evidence="9" id="KW-0460">Magnesium</keyword>
<evidence type="ECO:0000313" key="12">
    <source>
        <dbReference type="EMBL" id="GAA2496237.1"/>
    </source>
</evidence>
<comment type="similarity">
    <text evidence="2">Belongs to the TsaE family.</text>
</comment>
<dbReference type="InterPro" id="IPR027417">
    <property type="entry name" value="P-loop_NTPase"/>
</dbReference>
<keyword evidence="5" id="KW-0819">tRNA processing</keyword>
<evidence type="ECO:0000256" key="8">
    <source>
        <dbReference type="ARBA" id="ARBA00022840"/>
    </source>
</evidence>
<dbReference type="EMBL" id="BAAARE010000020">
    <property type="protein sequence ID" value="GAA2496237.1"/>
    <property type="molecule type" value="Genomic_DNA"/>
</dbReference>
<evidence type="ECO:0000256" key="5">
    <source>
        <dbReference type="ARBA" id="ARBA00022694"/>
    </source>
</evidence>
<name>A0ABP5ZF77_9MICO</name>
<gene>
    <name evidence="12" type="ORF">GCM10009858_38030</name>
</gene>
<evidence type="ECO:0000256" key="6">
    <source>
        <dbReference type="ARBA" id="ARBA00022723"/>
    </source>
</evidence>
<dbReference type="PANTHER" id="PTHR33540">
    <property type="entry name" value="TRNA THREONYLCARBAMOYLADENOSINE BIOSYNTHESIS PROTEIN TSAE"/>
    <property type="match status" value="1"/>
</dbReference>
<evidence type="ECO:0000256" key="3">
    <source>
        <dbReference type="ARBA" id="ARBA00019010"/>
    </source>
</evidence>
<dbReference type="InterPro" id="IPR003442">
    <property type="entry name" value="T6A_TsaE"/>
</dbReference>
<evidence type="ECO:0000313" key="13">
    <source>
        <dbReference type="Proteomes" id="UP001500730"/>
    </source>
</evidence>
<dbReference type="Gene3D" id="3.40.50.300">
    <property type="entry name" value="P-loop containing nucleotide triphosphate hydrolases"/>
    <property type="match status" value="1"/>
</dbReference>
<dbReference type="NCBIfam" id="TIGR00150">
    <property type="entry name" value="T6A_YjeE"/>
    <property type="match status" value="1"/>
</dbReference>
<evidence type="ECO:0000256" key="4">
    <source>
        <dbReference type="ARBA" id="ARBA00022490"/>
    </source>
</evidence>
<organism evidence="12 13">
    <name type="scientific">Terrabacter carboxydivorans</name>
    <dbReference type="NCBI Taxonomy" id="619730"/>
    <lineage>
        <taxon>Bacteria</taxon>
        <taxon>Bacillati</taxon>
        <taxon>Actinomycetota</taxon>
        <taxon>Actinomycetes</taxon>
        <taxon>Micrococcales</taxon>
        <taxon>Intrasporangiaceae</taxon>
        <taxon>Terrabacter</taxon>
    </lineage>
</organism>
<accession>A0ABP5ZF77</accession>
<proteinExistence type="inferred from homology"/>
<evidence type="ECO:0000256" key="7">
    <source>
        <dbReference type="ARBA" id="ARBA00022741"/>
    </source>
</evidence>
<sequence length="157" mass="16462">MSDVERELSWATTDDTQAFGRRLGALLRGGDVLVLTGDLGAGKTTLTQGIAEGLGVRGPITSPTFVIARVHPSVVGGPALVHVDAYRLGSALELDDLDLDADLDASVTIVEWGAGLAEQLSDERLEMTITGEDVRTAHLVGVGDRWDDVLDAVAPTS</sequence>
<dbReference type="Proteomes" id="UP001500730">
    <property type="component" value="Unassembled WGS sequence"/>
</dbReference>
<protein>
    <recommendedName>
        <fullName evidence="3">tRNA threonylcarbamoyladenosine biosynthesis protein TsaE</fullName>
    </recommendedName>
    <alternativeName>
        <fullName evidence="11">t(6)A37 threonylcarbamoyladenosine biosynthesis protein TsaE</fullName>
    </alternativeName>
</protein>
<keyword evidence="6" id="KW-0479">Metal-binding</keyword>
<keyword evidence="7" id="KW-0547">Nucleotide-binding</keyword>
<evidence type="ECO:0000256" key="10">
    <source>
        <dbReference type="ARBA" id="ARBA00024908"/>
    </source>
</evidence>
<evidence type="ECO:0000256" key="2">
    <source>
        <dbReference type="ARBA" id="ARBA00007599"/>
    </source>
</evidence>
<evidence type="ECO:0000256" key="11">
    <source>
        <dbReference type="ARBA" id="ARBA00032441"/>
    </source>
</evidence>
<dbReference type="SUPFAM" id="SSF52540">
    <property type="entry name" value="P-loop containing nucleoside triphosphate hydrolases"/>
    <property type="match status" value="1"/>
</dbReference>
<dbReference type="RefSeq" id="WP_344256639.1">
    <property type="nucleotide sequence ID" value="NZ_BAAARE010000020.1"/>
</dbReference>
<dbReference type="PANTHER" id="PTHR33540:SF2">
    <property type="entry name" value="TRNA THREONYLCARBAMOYLADENOSINE BIOSYNTHESIS PROTEIN TSAE"/>
    <property type="match status" value="1"/>
</dbReference>
<evidence type="ECO:0000256" key="1">
    <source>
        <dbReference type="ARBA" id="ARBA00004496"/>
    </source>
</evidence>
<dbReference type="Pfam" id="PF02367">
    <property type="entry name" value="TsaE"/>
    <property type="match status" value="1"/>
</dbReference>
<keyword evidence="4" id="KW-0963">Cytoplasm</keyword>
<comment type="subcellular location">
    <subcellularLocation>
        <location evidence="1">Cytoplasm</location>
    </subcellularLocation>
</comment>
<comment type="function">
    <text evidence="10">Required for the formation of a threonylcarbamoyl group on adenosine at position 37 (t(6)A37) in tRNAs that read codons beginning with adenine. Is involved in the transfer of the threonylcarbamoyl moiety of threonylcarbamoyl-AMP (TC-AMP) to the N6 group of A37, together with TsaD and TsaB. TsaE seems to play an indirect role in the t(6)A biosynthesis pathway, possibly in regulating the core enzymatic function of TsaD.</text>
</comment>
<reference evidence="13" key="1">
    <citation type="journal article" date="2019" name="Int. J. Syst. Evol. Microbiol.">
        <title>The Global Catalogue of Microorganisms (GCM) 10K type strain sequencing project: providing services to taxonomists for standard genome sequencing and annotation.</title>
        <authorList>
            <consortium name="The Broad Institute Genomics Platform"/>
            <consortium name="The Broad Institute Genome Sequencing Center for Infectious Disease"/>
            <person name="Wu L."/>
            <person name="Ma J."/>
        </authorList>
    </citation>
    <scope>NUCLEOTIDE SEQUENCE [LARGE SCALE GENOMIC DNA]</scope>
    <source>
        <strain evidence="13">JCM 16259</strain>
    </source>
</reference>
<keyword evidence="8" id="KW-0067">ATP-binding</keyword>